<protein>
    <submittedName>
        <fullName evidence="3">Arylamine N-acetyltransferase</fullName>
    </submittedName>
</protein>
<evidence type="ECO:0000256" key="2">
    <source>
        <dbReference type="RuleBase" id="RU003452"/>
    </source>
</evidence>
<dbReference type="EMBL" id="JAPDNS010000001">
    <property type="protein sequence ID" value="MCW3484084.1"/>
    <property type="molecule type" value="Genomic_DNA"/>
</dbReference>
<comment type="similarity">
    <text evidence="1 2">Belongs to the arylamine N-acetyltransferase family.</text>
</comment>
<evidence type="ECO:0000313" key="4">
    <source>
        <dbReference type="Proteomes" id="UP001207742"/>
    </source>
</evidence>
<dbReference type="PANTHER" id="PTHR11786:SF0">
    <property type="entry name" value="ARYLAMINE N-ACETYLTRANSFERASE 4-RELATED"/>
    <property type="match status" value="1"/>
</dbReference>
<sequence>MHLQDYFDRIHYTGSATATLDTLQELHYLHPQYIPFENINPFTACEVKLDMPAIAQKLIYENRGGYCYEQNLLFKEVLTRLGFQVAGLAARVSWTLPPDQVSTKTHMLLLITLDGQRYIADVGFGAVTLTSPLLFQPDIIQQTRHEKFRILQEGDIYLLEILLHNEWIPVYRFNLEEQHFVDYKVANWYVSTHPDSHFVHELIAAKAGPGVRYTLRNGVFTTHYLSGEKDRQRLISGAAVKAVLNNLFGIPVGNIGELDEALERIFNTPASA</sequence>
<dbReference type="InterPro" id="IPR038765">
    <property type="entry name" value="Papain-like_cys_pep_sf"/>
</dbReference>
<dbReference type="SUPFAM" id="SSF54001">
    <property type="entry name" value="Cysteine proteinases"/>
    <property type="match status" value="1"/>
</dbReference>
<reference evidence="3 4" key="1">
    <citation type="submission" date="2022-10" db="EMBL/GenBank/DDBJ databases">
        <title>Chitinophaga nivalis PC15 sp. nov., isolated from Pyeongchang county, South Korea.</title>
        <authorList>
            <person name="Trinh H.N."/>
        </authorList>
    </citation>
    <scope>NUCLEOTIDE SEQUENCE [LARGE SCALE GENOMIC DNA]</scope>
    <source>
        <strain evidence="3 4">PC14</strain>
    </source>
</reference>
<gene>
    <name evidence="3" type="ORF">OL497_09280</name>
</gene>
<accession>A0ABT3IJG7</accession>
<evidence type="ECO:0000313" key="3">
    <source>
        <dbReference type="EMBL" id="MCW3484084.1"/>
    </source>
</evidence>
<proteinExistence type="inferred from homology"/>
<dbReference type="Pfam" id="PF00797">
    <property type="entry name" value="Acetyltransf_2"/>
    <property type="match status" value="1"/>
</dbReference>
<dbReference type="InterPro" id="IPR001447">
    <property type="entry name" value="Arylamine_N-AcTrfase"/>
</dbReference>
<dbReference type="Gene3D" id="3.30.2140.10">
    <property type="entry name" value="Arylamine N-acetyltransferase"/>
    <property type="match status" value="1"/>
</dbReference>
<keyword evidence="4" id="KW-1185">Reference proteome</keyword>
<dbReference type="PRINTS" id="PR01543">
    <property type="entry name" value="ANATRNSFRASE"/>
</dbReference>
<dbReference type="Proteomes" id="UP001207742">
    <property type="component" value="Unassembled WGS sequence"/>
</dbReference>
<name>A0ABT3IJG7_9BACT</name>
<dbReference type="RefSeq" id="WP_264729603.1">
    <property type="nucleotide sequence ID" value="NZ_JAPDNR010000001.1"/>
</dbReference>
<dbReference type="Gene3D" id="2.40.128.150">
    <property type="entry name" value="Cysteine proteinases"/>
    <property type="match status" value="1"/>
</dbReference>
<evidence type="ECO:0000256" key="1">
    <source>
        <dbReference type="ARBA" id="ARBA00006547"/>
    </source>
</evidence>
<organism evidence="3 4">
    <name type="scientific">Chitinophaga nivalis</name>
    <dbReference type="NCBI Taxonomy" id="2991709"/>
    <lineage>
        <taxon>Bacteria</taxon>
        <taxon>Pseudomonadati</taxon>
        <taxon>Bacteroidota</taxon>
        <taxon>Chitinophagia</taxon>
        <taxon>Chitinophagales</taxon>
        <taxon>Chitinophagaceae</taxon>
        <taxon>Chitinophaga</taxon>
    </lineage>
</organism>
<dbReference type="PANTHER" id="PTHR11786">
    <property type="entry name" value="N-HYDROXYARYLAMINE O-ACETYLTRANSFERASE"/>
    <property type="match status" value="1"/>
</dbReference>
<comment type="caution">
    <text evidence="3">The sequence shown here is derived from an EMBL/GenBank/DDBJ whole genome shotgun (WGS) entry which is preliminary data.</text>
</comment>